<accession>A0A099CZ43</accession>
<protein>
    <submittedName>
        <fullName evidence="9">Multidrug efflux system membrane fusion protein</fullName>
    </submittedName>
    <submittedName>
        <fullName evidence="8">RND transporter MFP subunit</fullName>
    </submittedName>
</protein>
<evidence type="ECO:0000256" key="2">
    <source>
        <dbReference type="ARBA" id="ARBA00009477"/>
    </source>
</evidence>
<dbReference type="InterPro" id="IPR058626">
    <property type="entry name" value="MdtA-like_b-barrel"/>
</dbReference>
<name>A0A099CZ43_9GAMM</name>
<reference evidence="9 11" key="2">
    <citation type="submission" date="2020-08" db="EMBL/GenBank/DDBJ databases">
        <title>Genomic Encyclopedia of Type Strains, Phase IV (KMG-IV): sequencing the most valuable type-strain genomes for metagenomic binning, comparative biology and taxonomic classification.</title>
        <authorList>
            <person name="Goeker M."/>
        </authorList>
    </citation>
    <scope>NUCLEOTIDE SEQUENCE [LARGE SCALE GENOMIC DNA]</scope>
    <source>
        <strain evidence="9 11">DSM 107085</strain>
    </source>
</reference>
<feature type="domain" description="Multidrug resistance protein MdtA-like barrel-sandwich hybrid" evidence="5">
    <location>
        <begin position="66"/>
        <end position="208"/>
    </location>
</feature>
<dbReference type="Pfam" id="PF25917">
    <property type="entry name" value="BSH_RND"/>
    <property type="match status" value="1"/>
</dbReference>
<dbReference type="GO" id="GO:0030313">
    <property type="term" value="C:cell envelope"/>
    <property type="evidence" value="ECO:0007669"/>
    <property type="project" value="UniProtKB-SubCell"/>
</dbReference>
<evidence type="ECO:0000313" key="9">
    <source>
        <dbReference type="EMBL" id="MBB6184844.1"/>
    </source>
</evidence>
<evidence type="ECO:0000259" key="5">
    <source>
        <dbReference type="Pfam" id="PF25917"/>
    </source>
</evidence>
<feature type="domain" description="Multidrug resistance protein MdtA-like beta-barrel" evidence="6">
    <location>
        <begin position="211"/>
        <end position="300"/>
    </location>
</feature>
<feature type="domain" description="Multidrug resistance protein MdtA-like alpha-helical hairpin" evidence="4">
    <location>
        <begin position="108"/>
        <end position="176"/>
    </location>
</feature>
<dbReference type="Proteomes" id="UP000029708">
    <property type="component" value="Unassembled WGS sequence"/>
</dbReference>
<comment type="similarity">
    <text evidence="2">Belongs to the membrane fusion protein (MFP) (TC 8.A.1) family.</text>
</comment>
<dbReference type="InterPro" id="IPR058625">
    <property type="entry name" value="MdtA-like_BSH"/>
</dbReference>
<dbReference type="AlphaFoldDB" id="A0A099CZ43"/>
<dbReference type="GO" id="GO:0022857">
    <property type="term" value="F:transmembrane transporter activity"/>
    <property type="evidence" value="ECO:0007669"/>
    <property type="project" value="InterPro"/>
</dbReference>
<evidence type="ECO:0000313" key="10">
    <source>
        <dbReference type="Proteomes" id="UP000029708"/>
    </source>
</evidence>
<keyword evidence="10" id="KW-1185">Reference proteome</keyword>
<dbReference type="GO" id="GO:0005886">
    <property type="term" value="C:plasma membrane"/>
    <property type="evidence" value="ECO:0007669"/>
    <property type="project" value="TreeGrafter"/>
</dbReference>
<feature type="domain" description="Multidrug resistance protein MdtA-like C-terminal permuted SH3" evidence="7">
    <location>
        <begin position="312"/>
        <end position="364"/>
    </location>
</feature>
<evidence type="ECO:0000259" key="7">
    <source>
        <dbReference type="Pfam" id="PF25967"/>
    </source>
</evidence>
<dbReference type="Pfam" id="PF25944">
    <property type="entry name" value="Beta-barrel_RND"/>
    <property type="match status" value="1"/>
</dbReference>
<organism evidence="8 10">
    <name type="scientific">Oleiagrimonas soli</name>
    <dbReference type="NCBI Taxonomy" id="1543381"/>
    <lineage>
        <taxon>Bacteria</taxon>
        <taxon>Pseudomonadati</taxon>
        <taxon>Pseudomonadota</taxon>
        <taxon>Gammaproteobacteria</taxon>
        <taxon>Lysobacterales</taxon>
        <taxon>Rhodanobacteraceae</taxon>
        <taxon>Oleiagrimonas</taxon>
    </lineage>
</organism>
<dbReference type="Gene3D" id="2.40.50.100">
    <property type="match status" value="1"/>
</dbReference>
<feature type="region of interest" description="Disordered" evidence="3">
    <location>
        <begin position="395"/>
        <end position="423"/>
    </location>
</feature>
<gene>
    <name evidence="9" type="ORF">HNQ86_002189</name>
    <name evidence="8" type="ORF">LF63_0100285</name>
</gene>
<dbReference type="STRING" id="1543381.LF63_0100285"/>
<dbReference type="Gene3D" id="1.10.287.470">
    <property type="entry name" value="Helix hairpin bin"/>
    <property type="match status" value="1"/>
</dbReference>
<reference evidence="8 10" key="1">
    <citation type="submission" date="2014-09" db="EMBL/GenBank/DDBJ databases">
        <title>Xanthomonadaceae 3.5X direct submission.</title>
        <authorList>
            <person name="Fang T."/>
            <person name="Wang H."/>
        </authorList>
    </citation>
    <scope>NUCLEOTIDE SEQUENCE [LARGE SCALE GENOMIC DNA]</scope>
    <source>
        <strain evidence="8 10">3.5X</strain>
    </source>
</reference>
<dbReference type="NCBIfam" id="TIGR01730">
    <property type="entry name" value="RND_mfp"/>
    <property type="match status" value="1"/>
</dbReference>
<dbReference type="EMBL" id="JROI01000001">
    <property type="protein sequence ID" value="KGI79258.1"/>
    <property type="molecule type" value="Genomic_DNA"/>
</dbReference>
<dbReference type="PANTHER" id="PTHR30158:SF10">
    <property type="entry name" value="CATION EFFLUX PUMP"/>
    <property type="match status" value="1"/>
</dbReference>
<proteinExistence type="inferred from homology"/>
<dbReference type="RefSeq" id="WP_043098855.1">
    <property type="nucleotide sequence ID" value="NZ_JACHET010000001.1"/>
</dbReference>
<dbReference type="Gene3D" id="2.40.420.20">
    <property type="match status" value="1"/>
</dbReference>
<dbReference type="HOGENOM" id="CLU_018816_2_1_6"/>
<comment type="subcellular location">
    <subcellularLocation>
        <location evidence="1">Cell inner membrane</location>
        <topology evidence="1">Lipid-anchor</topology>
    </subcellularLocation>
</comment>
<dbReference type="Pfam" id="PF25967">
    <property type="entry name" value="RND-MFP_C"/>
    <property type="match status" value="1"/>
</dbReference>
<dbReference type="InterPro" id="IPR006143">
    <property type="entry name" value="RND_pump_MFP"/>
</dbReference>
<dbReference type="InterPro" id="IPR058624">
    <property type="entry name" value="MdtA-like_HH"/>
</dbReference>
<sequence length="423" mass="45272">MIKKRWVFLPLLAIAVGVSAWLLHGGAPTPGAAAGAGMKPAVTVARVLTRKVSDSADFTGRLQAVNTVQVRPRVSGFVESVHFAEGALVHKGEVLFELDARPYQAEVDRLRASAAQAKAERALADTNQRRGEMLLAQHAIAQQEADRLDTAAQSAQASYDAARAALAAAQLKLDFTKVRAPIDGRVSNIRITPGNLVSTSDVLTSVVTVNPVYVYFDVDEQTWLKLDHLRAEAAQKGGTAHIGATMGLADETGYPHRGRIDFVDNQLHSGSGTMRLRAVFDNRDGLYTPGLYARVKLQSGAPRPRLLVDDRAIGTDLGNQFVYVLDKQNKVAYRKVETGGLYHGLRVIDGGLDGDALVVVNGLQHVRPGVEVKPERVAMDYRLDAHDKALVEATAPPANKPSTSDDATASVTTAAVGHGASQD</sequence>
<evidence type="ECO:0000259" key="6">
    <source>
        <dbReference type="Pfam" id="PF25944"/>
    </source>
</evidence>
<evidence type="ECO:0000256" key="3">
    <source>
        <dbReference type="SAM" id="MobiDB-lite"/>
    </source>
</evidence>
<feature type="compositionally biased region" description="Low complexity" evidence="3">
    <location>
        <begin position="402"/>
        <end position="416"/>
    </location>
</feature>
<dbReference type="EMBL" id="JACHET010000001">
    <property type="protein sequence ID" value="MBB6184844.1"/>
    <property type="molecule type" value="Genomic_DNA"/>
</dbReference>
<evidence type="ECO:0000313" key="11">
    <source>
        <dbReference type="Proteomes" id="UP000560000"/>
    </source>
</evidence>
<evidence type="ECO:0000259" key="4">
    <source>
        <dbReference type="Pfam" id="PF25876"/>
    </source>
</evidence>
<comment type="caution">
    <text evidence="8">The sequence shown here is derived from an EMBL/GenBank/DDBJ whole genome shotgun (WGS) entry which is preliminary data.</text>
</comment>
<dbReference type="Gene3D" id="2.40.30.170">
    <property type="match status" value="1"/>
</dbReference>
<dbReference type="Pfam" id="PF25876">
    <property type="entry name" value="HH_MFP_RND"/>
    <property type="match status" value="1"/>
</dbReference>
<dbReference type="GO" id="GO:0046677">
    <property type="term" value="P:response to antibiotic"/>
    <property type="evidence" value="ECO:0007669"/>
    <property type="project" value="TreeGrafter"/>
</dbReference>
<dbReference type="InterPro" id="IPR058627">
    <property type="entry name" value="MdtA-like_C"/>
</dbReference>
<evidence type="ECO:0000256" key="1">
    <source>
        <dbReference type="ARBA" id="ARBA00004519"/>
    </source>
</evidence>
<dbReference type="Proteomes" id="UP000560000">
    <property type="component" value="Unassembled WGS sequence"/>
</dbReference>
<evidence type="ECO:0000313" key="8">
    <source>
        <dbReference type="EMBL" id="KGI79258.1"/>
    </source>
</evidence>
<dbReference type="SUPFAM" id="SSF111369">
    <property type="entry name" value="HlyD-like secretion proteins"/>
    <property type="match status" value="1"/>
</dbReference>
<dbReference type="PANTHER" id="PTHR30158">
    <property type="entry name" value="ACRA/E-RELATED COMPONENT OF DRUG EFFLUX TRANSPORTER"/>
    <property type="match status" value="1"/>
</dbReference>